<protein>
    <recommendedName>
        <fullName evidence="3">Nucleotidyl transferase AbiEii/AbiGii toxin family protein</fullName>
    </recommendedName>
</protein>
<dbReference type="Gene3D" id="3.10.450.620">
    <property type="entry name" value="JHP933, nucleotidyltransferase-like core domain"/>
    <property type="match status" value="1"/>
</dbReference>
<sequence>MFIPRPQDTIHKAQLYRLLVAIADDIGLIKFLRFKGGTCAAMQGYLDRFSVDLDFDFLGEKKDLLSVHKNLKIIFKQLDLIIADYSKNGLQYFLKYQAPKNTRHTIKIEAQFPPPKNNEYQAAYLPDINRTMICQTIETMFANKLVAILDRYKKSGSIAGRDIFDVYHFFSQQLPYKKEIIEERRNTKLLNFFQELYQFIEKNITQTIINEDLNSLLPATEFQKIRKTLKDEVLLFLKDEISRLQN</sequence>
<organism evidence="1 2">
    <name type="scientific">Candidatus Kerfeldbacteria bacterium RIFOXYB2_FULL_38_14</name>
    <dbReference type="NCBI Taxonomy" id="1798547"/>
    <lineage>
        <taxon>Bacteria</taxon>
        <taxon>Candidatus Kerfeldiibacteriota</taxon>
    </lineage>
</organism>
<name>A0A1G2BEW8_9BACT</name>
<evidence type="ECO:0000313" key="2">
    <source>
        <dbReference type="Proteomes" id="UP000176420"/>
    </source>
</evidence>
<dbReference type="EMBL" id="MHKI01000007">
    <property type="protein sequence ID" value="OGY87585.1"/>
    <property type="molecule type" value="Genomic_DNA"/>
</dbReference>
<reference evidence="1 2" key="1">
    <citation type="journal article" date="2016" name="Nat. Commun.">
        <title>Thousands of microbial genomes shed light on interconnected biogeochemical processes in an aquifer system.</title>
        <authorList>
            <person name="Anantharaman K."/>
            <person name="Brown C.T."/>
            <person name="Hug L.A."/>
            <person name="Sharon I."/>
            <person name="Castelle C.J."/>
            <person name="Probst A.J."/>
            <person name="Thomas B.C."/>
            <person name="Singh A."/>
            <person name="Wilkins M.J."/>
            <person name="Karaoz U."/>
            <person name="Brodie E.L."/>
            <person name="Williams K.H."/>
            <person name="Hubbard S.S."/>
            <person name="Banfield J.F."/>
        </authorList>
    </citation>
    <scope>NUCLEOTIDE SEQUENCE [LARGE SCALE GENOMIC DNA]</scope>
</reference>
<evidence type="ECO:0008006" key="3">
    <source>
        <dbReference type="Google" id="ProtNLM"/>
    </source>
</evidence>
<dbReference type="Pfam" id="PF08843">
    <property type="entry name" value="AbiEii"/>
    <property type="match status" value="1"/>
</dbReference>
<dbReference type="AlphaFoldDB" id="A0A1G2BEW8"/>
<proteinExistence type="predicted"/>
<gene>
    <name evidence="1" type="ORF">A2319_03205</name>
</gene>
<dbReference type="InterPro" id="IPR014942">
    <property type="entry name" value="AbiEii"/>
</dbReference>
<evidence type="ECO:0000313" key="1">
    <source>
        <dbReference type="EMBL" id="OGY87585.1"/>
    </source>
</evidence>
<comment type="caution">
    <text evidence="1">The sequence shown here is derived from an EMBL/GenBank/DDBJ whole genome shotgun (WGS) entry which is preliminary data.</text>
</comment>
<accession>A0A1G2BEW8</accession>
<dbReference type="Proteomes" id="UP000176420">
    <property type="component" value="Unassembled WGS sequence"/>
</dbReference>